<keyword evidence="1" id="KW-0732">Signal</keyword>
<evidence type="ECO:0008006" key="4">
    <source>
        <dbReference type="Google" id="ProtNLM"/>
    </source>
</evidence>
<feature type="signal peptide" evidence="1">
    <location>
        <begin position="1"/>
        <end position="25"/>
    </location>
</feature>
<name>A0A840L7J2_9BURK</name>
<protein>
    <recommendedName>
        <fullName evidence="4">Lipoprotein</fullName>
    </recommendedName>
</protein>
<accession>A0A840L7J2</accession>
<proteinExistence type="predicted"/>
<dbReference type="PROSITE" id="PS51257">
    <property type="entry name" value="PROKAR_LIPOPROTEIN"/>
    <property type="match status" value="1"/>
</dbReference>
<evidence type="ECO:0000256" key="1">
    <source>
        <dbReference type="SAM" id="SignalP"/>
    </source>
</evidence>
<dbReference type="EMBL" id="JACHLP010000002">
    <property type="protein sequence ID" value="MBB4842625.1"/>
    <property type="molecule type" value="Genomic_DNA"/>
</dbReference>
<comment type="caution">
    <text evidence="2">The sequence shown here is derived from an EMBL/GenBank/DDBJ whole genome shotgun (WGS) entry which is preliminary data.</text>
</comment>
<organism evidence="2 3">
    <name type="scientific">Roseateles oligotrophus</name>
    <dbReference type="NCBI Taxonomy" id="1769250"/>
    <lineage>
        <taxon>Bacteria</taxon>
        <taxon>Pseudomonadati</taxon>
        <taxon>Pseudomonadota</taxon>
        <taxon>Betaproteobacteria</taxon>
        <taxon>Burkholderiales</taxon>
        <taxon>Sphaerotilaceae</taxon>
        <taxon>Roseateles</taxon>
    </lineage>
</organism>
<gene>
    <name evidence="2" type="ORF">HNP55_001140</name>
</gene>
<sequence length="271" mass="29091">MKPFTLLLSKTALGCALLSVWLLTACDGKSGGESPSSAPQRAETVHHVRLKHASPAAIALAEKTWAAASRQCPKLAAKKPSHELFQQWEDIYYGPGATAVHTTSQLFTPLLANAATPGVYSCEVLEEKVHRIALHTPAGSCHYKVMTGSGGDAANGDGCGKAFDVFAAAPNQRSSSVRDTGRTLALGGEECKVFEDRVDDIDGQMLMEECVQPRDDVFVGELHGGIGGLLLTARGVGQEGHEMRLEKIERDRKLPDLHRIFPRSVADLPKP</sequence>
<evidence type="ECO:0000313" key="2">
    <source>
        <dbReference type="EMBL" id="MBB4842625.1"/>
    </source>
</evidence>
<keyword evidence="3" id="KW-1185">Reference proteome</keyword>
<feature type="chain" id="PRO_5032445061" description="Lipoprotein" evidence="1">
    <location>
        <begin position="26"/>
        <end position="271"/>
    </location>
</feature>
<reference evidence="2 3" key="1">
    <citation type="submission" date="2020-08" db="EMBL/GenBank/DDBJ databases">
        <title>Functional genomics of gut bacteria from endangered species of beetles.</title>
        <authorList>
            <person name="Carlos-Shanley C."/>
        </authorList>
    </citation>
    <scope>NUCLEOTIDE SEQUENCE [LARGE SCALE GENOMIC DNA]</scope>
    <source>
        <strain evidence="2 3">S00239</strain>
    </source>
</reference>
<dbReference type="AlphaFoldDB" id="A0A840L7J2"/>
<dbReference type="Proteomes" id="UP000562027">
    <property type="component" value="Unassembled WGS sequence"/>
</dbReference>
<evidence type="ECO:0000313" key="3">
    <source>
        <dbReference type="Proteomes" id="UP000562027"/>
    </source>
</evidence>